<feature type="domain" description="TRNA-binding" evidence="20">
    <location>
        <begin position="18"/>
        <end position="127"/>
    </location>
</feature>
<evidence type="ECO:0000256" key="8">
    <source>
        <dbReference type="ARBA" id="ARBA00022555"/>
    </source>
</evidence>
<evidence type="ECO:0000256" key="16">
    <source>
        <dbReference type="ARBA" id="ARBA00023146"/>
    </source>
</evidence>
<evidence type="ECO:0000256" key="2">
    <source>
        <dbReference type="ARBA" id="ARBA00004496"/>
    </source>
</evidence>
<keyword evidence="13" id="KW-0460">Magnesium</keyword>
<dbReference type="Gene3D" id="2.40.50.140">
    <property type="entry name" value="Nucleic acid-binding proteins"/>
    <property type="match status" value="1"/>
</dbReference>
<evidence type="ECO:0000256" key="11">
    <source>
        <dbReference type="ARBA" id="ARBA00022741"/>
    </source>
</evidence>
<evidence type="ECO:0000256" key="18">
    <source>
        <dbReference type="ARBA" id="ARBA00049255"/>
    </source>
</evidence>
<evidence type="ECO:0000256" key="5">
    <source>
        <dbReference type="ARBA" id="ARBA00012814"/>
    </source>
</evidence>
<evidence type="ECO:0000259" key="20">
    <source>
        <dbReference type="PROSITE" id="PS50886"/>
    </source>
</evidence>
<dbReference type="SMART" id="SM00873">
    <property type="entry name" value="B3_4"/>
    <property type="match status" value="1"/>
</dbReference>
<dbReference type="GO" id="GO:0000287">
    <property type="term" value="F:magnesium ion binding"/>
    <property type="evidence" value="ECO:0007669"/>
    <property type="project" value="InterPro"/>
</dbReference>
<evidence type="ECO:0000256" key="3">
    <source>
        <dbReference type="ARBA" id="ARBA00008653"/>
    </source>
</evidence>
<dbReference type="GO" id="GO:0004826">
    <property type="term" value="F:phenylalanine-tRNA ligase activity"/>
    <property type="evidence" value="ECO:0007669"/>
    <property type="project" value="UniProtKB-EC"/>
</dbReference>
<dbReference type="InterPro" id="IPR020825">
    <property type="entry name" value="Phe-tRNA_synthase-like_B3/B4"/>
</dbReference>
<keyword evidence="14 19" id="KW-0694">RNA-binding</keyword>
<dbReference type="InterPro" id="IPR005146">
    <property type="entry name" value="B3/B4_tRNA-bd"/>
</dbReference>
<dbReference type="NCBIfam" id="TIGR00472">
    <property type="entry name" value="pheT_bact"/>
    <property type="match status" value="1"/>
</dbReference>
<evidence type="ECO:0000256" key="7">
    <source>
        <dbReference type="ARBA" id="ARBA00022490"/>
    </source>
</evidence>
<feature type="non-terminal residue" evidence="22">
    <location>
        <position position="1"/>
    </location>
</feature>
<keyword evidence="8 19" id="KW-0820">tRNA-binding</keyword>
<dbReference type="Proteomes" id="UP000324143">
    <property type="component" value="Unassembled WGS sequence"/>
</dbReference>
<dbReference type="SMART" id="SM00874">
    <property type="entry name" value="B5"/>
    <property type="match status" value="1"/>
</dbReference>
<dbReference type="InterPro" id="IPR041616">
    <property type="entry name" value="PheRS_beta_core"/>
</dbReference>
<evidence type="ECO:0000256" key="6">
    <source>
        <dbReference type="ARBA" id="ARBA00017032"/>
    </source>
</evidence>
<reference evidence="22" key="1">
    <citation type="submission" date="2019-08" db="EMBL/GenBank/DDBJ databases">
        <title>Genomic characterization of a novel candidate phylum (ARYD3) from a high temperature, high salinity tertiary oil reservoir in north central Oklahoma, USA.</title>
        <authorList>
            <person name="Youssef N.H."/>
            <person name="Yadav A."/>
            <person name="Elshahed M.S."/>
        </authorList>
    </citation>
    <scope>NUCLEOTIDE SEQUENCE [LARGE SCALE GENOMIC DNA]</scope>
    <source>
        <strain evidence="22">ARYD3</strain>
    </source>
</reference>
<evidence type="ECO:0000313" key="22">
    <source>
        <dbReference type="EMBL" id="TYB31934.1"/>
    </source>
</evidence>
<dbReference type="SUPFAM" id="SSF46955">
    <property type="entry name" value="Putative DNA-binding domain"/>
    <property type="match status" value="1"/>
</dbReference>
<dbReference type="InterPro" id="IPR004532">
    <property type="entry name" value="Phe-tRNA-ligase_IIc_bsu_bact"/>
</dbReference>
<dbReference type="InterPro" id="IPR045060">
    <property type="entry name" value="Phe-tRNA-ligase_IIc_bsu"/>
</dbReference>
<keyword evidence="10" id="KW-0479">Metal-binding</keyword>
<evidence type="ECO:0000256" key="9">
    <source>
        <dbReference type="ARBA" id="ARBA00022598"/>
    </source>
</evidence>
<evidence type="ECO:0000256" key="14">
    <source>
        <dbReference type="ARBA" id="ARBA00022884"/>
    </source>
</evidence>
<dbReference type="Pfam" id="PF01588">
    <property type="entry name" value="tRNA_bind"/>
    <property type="match status" value="1"/>
</dbReference>
<comment type="caution">
    <text evidence="22">The sequence shown here is derived from an EMBL/GenBank/DDBJ whole genome shotgun (WGS) entry which is preliminary data.</text>
</comment>
<dbReference type="Gene3D" id="3.50.40.10">
    <property type="entry name" value="Phenylalanyl-trna Synthetase, Chain B, domain 3"/>
    <property type="match status" value="1"/>
</dbReference>
<keyword evidence="9 22" id="KW-0436">Ligase</keyword>
<dbReference type="InterPro" id="IPR033714">
    <property type="entry name" value="tRNA_bind_bactPheRS"/>
</dbReference>
<protein>
    <recommendedName>
        <fullName evidence="6">Phenylalanine--tRNA ligase beta subunit</fullName>
        <ecNumber evidence="5">6.1.1.20</ecNumber>
    </recommendedName>
    <alternativeName>
        <fullName evidence="17">Phenylalanyl-tRNA synthetase beta subunit</fullName>
    </alternativeName>
</protein>
<dbReference type="InterPro" id="IPR002547">
    <property type="entry name" value="tRNA-bd_dom"/>
</dbReference>
<evidence type="ECO:0000259" key="21">
    <source>
        <dbReference type="PROSITE" id="PS51483"/>
    </source>
</evidence>
<feature type="non-terminal residue" evidence="22">
    <location>
        <position position="697"/>
    </location>
</feature>
<name>A0A5D0MDW0_9BACT</name>
<dbReference type="Pfam" id="PF03484">
    <property type="entry name" value="B5"/>
    <property type="match status" value="1"/>
</dbReference>
<accession>A0A5D0MDW0</accession>
<dbReference type="PANTHER" id="PTHR10947">
    <property type="entry name" value="PHENYLALANYL-TRNA SYNTHETASE BETA CHAIN AND LEUCINE-RICH REPEAT-CONTAINING PROTEIN 47"/>
    <property type="match status" value="1"/>
</dbReference>
<evidence type="ECO:0000256" key="10">
    <source>
        <dbReference type="ARBA" id="ARBA00022723"/>
    </source>
</evidence>
<sequence length="697" mass="80352">SDKLGAQGLEVDDVDYPAEKISNVVIGYVKNIEKHPNADNLKIAYVDIKDKELKLVSGAPNMKEGIFVPVALEGAEIYGNIVKKVDIRGEVSEGMICSLEELGLEDNSTGIYIFDDLEETDIGKNALKYLGLDDIIIDFEITSNRSDCLSVLGIAREISIATGREISLPETSFEEGKNKSDDILNVKIKDYNKCYKYTARYMENIKFKETPLWMRTRLELVGLRSINIVVDITNYVMWEIGLPLHAFDGNLVKDNSIIIRRAYNDESFLTLADDELNLNENNLVIADPEKPIALAGIIGGANSEINESTDNVILEAALFDPVNIRYSSKEYDLETDSSYRFERGMDYGIVSLASKRASYLMNMYADADAYAGVCEDKSKNFNPNRELTMRWEKAQELLGFEVDKNKLKNYFGNLDYEILEDNSELLKVKVPSYRYWDVNREVDLIEEVVRLTGYDNIPMTLPKIKIKNINVDKREHMKERVNRILHGYGLFEVYTFPFVNEDDIRILNINKNNLYKINNPMTKELEFMSNEPIISLLKITETNLKRRNDLVKIYEWGRTYSKKNGEEKLLSLLLTGEVKKSIYSKSRDLDYFDIKAILDHIVSIFNLDNPIWEKESRSLWDDSLAYSLKVDEKVVLEFGKINSDIVDYYDIESSVWGLYLYINNILDYYNISREYKEYSFFPPVYFDLAFIVDKKVK</sequence>
<evidence type="ECO:0000256" key="4">
    <source>
        <dbReference type="ARBA" id="ARBA00011209"/>
    </source>
</evidence>
<dbReference type="SUPFAM" id="SSF55681">
    <property type="entry name" value="Class II aaRS and biotin synthetases"/>
    <property type="match status" value="1"/>
</dbReference>
<evidence type="ECO:0000313" key="23">
    <source>
        <dbReference type="Proteomes" id="UP000324143"/>
    </source>
</evidence>
<dbReference type="SUPFAM" id="SSF50249">
    <property type="entry name" value="Nucleic acid-binding proteins"/>
    <property type="match status" value="1"/>
</dbReference>
<proteinExistence type="inferred from homology"/>
<gene>
    <name evidence="22" type="ORF">FXF47_01595</name>
</gene>
<keyword evidence="12" id="KW-0067">ATP-binding</keyword>
<dbReference type="HAMAP" id="MF_00283">
    <property type="entry name" value="Phe_tRNA_synth_beta1"/>
    <property type="match status" value="1"/>
</dbReference>
<dbReference type="GO" id="GO:0009328">
    <property type="term" value="C:phenylalanine-tRNA ligase complex"/>
    <property type="evidence" value="ECO:0007669"/>
    <property type="project" value="TreeGrafter"/>
</dbReference>
<dbReference type="GO" id="GO:0006432">
    <property type="term" value="P:phenylalanyl-tRNA aminoacylation"/>
    <property type="evidence" value="ECO:0007669"/>
    <property type="project" value="InterPro"/>
</dbReference>
<comment type="catalytic activity">
    <reaction evidence="18">
        <text>tRNA(Phe) + L-phenylalanine + ATP = L-phenylalanyl-tRNA(Phe) + AMP + diphosphate + H(+)</text>
        <dbReference type="Rhea" id="RHEA:19413"/>
        <dbReference type="Rhea" id="RHEA-COMP:9668"/>
        <dbReference type="Rhea" id="RHEA-COMP:9699"/>
        <dbReference type="ChEBI" id="CHEBI:15378"/>
        <dbReference type="ChEBI" id="CHEBI:30616"/>
        <dbReference type="ChEBI" id="CHEBI:33019"/>
        <dbReference type="ChEBI" id="CHEBI:58095"/>
        <dbReference type="ChEBI" id="CHEBI:78442"/>
        <dbReference type="ChEBI" id="CHEBI:78531"/>
        <dbReference type="ChEBI" id="CHEBI:456215"/>
        <dbReference type="EC" id="6.1.1.20"/>
    </reaction>
</comment>
<comment type="similarity">
    <text evidence="3">Belongs to the phenylalanyl-tRNA synthetase beta subunit family. Type 1 subfamily.</text>
</comment>
<dbReference type="EMBL" id="VSIX01000017">
    <property type="protein sequence ID" value="TYB31934.1"/>
    <property type="molecule type" value="Genomic_DNA"/>
</dbReference>
<evidence type="ECO:0000256" key="13">
    <source>
        <dbReference type="ARBA" id="ARBA00022842"/>
    </source>
</evidence>
<dbReference type="InterPro" id="IPR009061">
    <property type="entry name" value="DNA-bd_dom_put_sf"/>
</dbReference>
<comment type="subcellular location">
    <subcellularLocation>
        <location evidence="2">Cytoplasm</location>
    </subcellularLocation>
</comment>
<keyword evidence="16" id="KW-0030">Aminoacyl-tRNA synthetase</keyword>
<evidence type="ECO:0000256" key="17">
    <source>
        <dbReference type="ARBA" id="ARBA00033189"/>
    </source>
</evidence>
<keyword evidence="23" id="KW-1185">Reference proteome</keyword>
<evidence type="ECO:0000256" key="15">
    <source>
        <dbReference type="ARBA" id="ARBA00022917"/>
    </source>
</evidence>
<dbReference type="PANTHER" id="PTHR10947:SF0">
    <property type="entry name" value="PHENYLALANINE--TRNA LIGASE BETA SUBUNIT"/>
    <property type="match status" value="1"/>
</dbReference>
<keyword evidence="7" id="KW-0963">Cytoplasm</keyword>
<dbReference type="SUPFAM" id="SSF56037">
    <property type="entry name" value="PheT/TilS domain"/>
    <property type="match status" value="1"/>
</dbReference>
<dbReference type="PROSITE" id="PS51483">
    <property type="entry name" value="B5"/>
    <property type="match status" value="1"/>
</dbReference>
<dbReference type="CDD" id="cd02796">
    <property type="entry name" value="tRNA_bind_bactPheRS"/>
    <property type="match status" value="1"/>
</dbReference>
<dbReference type="InterPro" id="IPR005147">
    <property type="entry name" value="tRNA_synthase_B5-dom"/>
</dbReference>
<dbReference type="GO" id="GO:0005524">
    <property type="term" value="F:ATP binding"/>
    <property type="evidence" value="ECO:0007669"/>
    <property type="project" value="UniProtKB-KW"/>
</dbReference>
<dbReference type="Gene3D" id="3.30.930.10">
    <property type="entry name" value="Bira Bifunctional Protein, Domain 2"/>
    <property type="match status" value="1"/>
</dbReference>
<dbReference type="InterPro" id="IPR045864">
    <property type="entry name" value="aa-tRNA-synth_II/BPL/LPL"/>
</dbReference>
<comment type="cofactor">
    <cofactor evidence="1">
        <name>Mg(2+)</name>
        <dbReference type="ChEBI" id="CHEBI:18420"/>
    </cofactor>
</comment>
<dbReference type="EC" id="6.1.1.20" evidence="5"/>
<comment type="subunit">
    <text evidence="4">Tetramer of two alpha and two beta subunits.</text>
</comment>
<evidence type="ECO:0000256" key="19">
    <source>
        <dbReference type="PROSITE-ProRule" id="PRU00209"/>
    </source>
</evidence>
<dbReference type="Gene3D" id="3.30.56.10">
    <property type="match status" value="2"/>
</dbReference>
<dbReference type="GO" id="GO:0000049">
    <property type="term" value="F:tRNA binding"/>
    <property type="evidence" value="ECO:0007669"/>
    <property type="project" value="UniProtKB-UniRule"/>
</dbReference>
<evidence type="ECO:0000256" key="12">
    <source>
        <dbReference type="ARBA" id="ARBA00022840"/>
    </source>
</evidence>
<dbReference type="Pfam" id="PF17759">
    <property type="entry name" value="tRNA_synthFbeta"/>
    <property type="match status" value="1"/>
</dbReference>
<dbReference type="InterPro" id="IPR012340">
    <property type="entry name" value="NA-bd_OB-fold"/>
</dbReference>
<keyword evidence="11" id="KW-0547">Nucleotide-binding</keyword>
<dbReference type="AlphaFoldDB" id="A0A5D0MDW0"/>
<keyword evidence="15" id="KW-0648">Protein biosynthesis</keyword>
<organism evidence="22 23">
    <name type="scientific">Candidatus Mcinerneyibacterium aminivorans</name>
    <dbReference type="NCBI Taxonomy" id="2703815"/>
    <lineage>
        <taxon>Bacteria</taxon>
        <taxon>Candidatus Macinerneyibacteriota</taxon>
        <taxon>Candidatus Mcinerneyibacteria</taxon>
        <taxon>Candidatus Mcinerneyibacteriales</taxon>
        <taxon>Candidatus Mcinerneyibacteriaceae</taxon>
        <taxon>Candidatus Mcinerneyibacterium</taxon>
    </lineage>
</organism>
<dbReference type="PROSITE" id="PS50886">
    <property type="entry name" value="TRBD"/>
    <property type="match status" value="1"/>
</dbReference>
<feature type="domain" description="B5" evidence="21">
    <location>
        <begin position="382"/>
        <end position="459"/>
    </location>
</feature>
<evidence type="ECO:0000256" key="1">
    <source>
        <dbReference type="ARBA" id="ARBA00001946"/>
    </source>
</evidence>
<dbReference type="Pfam" id="PF03483">
    <property type="entry name" value="B3_4"/>
    <property type="match status" value="1"/>
</dbReference>